<evidence type="ECO:0000256" key="1">
    <source>
        <dbReference type="ARBA" id="ARBA00004236"/>
    </source>
</evidence>
<dbReference type="PANTHER" id="PTHR47737:SF1">
    <property type="entry name" value="GLYCINE BETAINE_PROLINE BETAINE TRANSPORT SYSTEM PERMEASE PROTEIN PROW"/>
    <property type="match status" value="1"/>
</dbReference>
<keyword evidence="8" id="KW-1185">Reference proteome</keyword>
<evidence type="ECO:0000256" key="3">
    <source>
        <dbReference type="ARBA" id="ARBA00022475"/>
    </source>
</evidence>
<keyword evidence="5" id="KW-0732">Signal</keyword>
<comment type="caution">
    <text evidence="7">The sequence shown here is derived from an EMBL/GenBank/DDBJ whole genome shotgun (WGS) entry which is preliminary data.</text>
</comment>
<dbReference type="Pfam" id="PF04069">
    <property type="entry name" value="OpuAC"/>
    <property type="match status" value="1"/>
</dbReference>
<reference evidence="7 8" key="1">
    <citation type="submission" date="2020-08" db="EMBL/GenBank/DDBJ databases">
        <title>Sequencing the genomes of 1000 actinobacteria strains.</title>
        <authorList>
            <person name="Klenk H.-P."/>
        </authorList>
    </citation>
    <scope>NUCLEOTIDE SEQUENCE [LARGE SCALE GENOMIC DNA]</scope>
    <source>
        <strain evidence="7 8">DSM 19600</strain>
    </source>
</reference>
<gene>
    <name evidence="7" type="ORF">BKA10_002345</name>
</gene>
<dbReference type="Gene3D" id="3.40.190.10">
    <property type="entry name" value="Periplasmic binding protein-like II"/>
    <property type="match status" value="1"/>
</dbReference>
<keyword evidence="2" id="KW-0813">Transport</keyword>
<dbReference type="EMBL" id="JACIFH010000001">
    <property type="protein sequence ID" value="MBB4140551.1"/>
    <property type="molecule type" value="Genomic_DNA"/>
</dbReference>
<keyword evidence="4" id="KW-0472">Membrane</keyword>
<proteinExistence type="predicted"/>
<comment type="subcellular location">
    <subcellularLocation>
        <location evidence="1">Cell membrane</location>
    </subcellularLocation>
</comment>
<organism evidence="7 8">
    <name type="scientific">Microbacterium invictum</name>
    <dbReference type="NCBI Taxonomy" id="515415"/>
    <lineage>
        <taxon>Bacteria</taxon>
        <taxon>Bacillati</taxon>
        <taxon>Actinomycetota</taxon>
        <taxon>Actinomycetes</taxon>
        <taxon>Micrococcales</taxon>
        <taxon>Microbacteriaceae</taxon>
        <taxon>Microbacterium</taxon>
    </lineage>
</organism>
<dbReference type="RefSeq" id="WP_183500071.1">
    <property type="nucleotide sequence ID" value="NZ_BAABCO010000004.1"/>
</dbReference>
<evidence type="ECO:0000256" key="2">
    <source>
        <dbReference type="ARBA" id="ARBA00022448"/>
    </source>
</evidence>
<dbReference type="GO" id="GO:0031460">
    <property type="term" value="P:glycine betaine transport"/>
    <property type="evidence" value="ECO:0007669"/>
    <property type="project" value="TreeGrafter"/>
</dbReference>
<dbReference type="GO" id="GO:0015871">
    <property type="term" value="P:choline transport"/>
    <property type="evidence" value="ECO:0007669"/>
    <property type="project" value="TreeGrafter"/>
</dbReference>
<dbReference type="Proteomes" id="UP000549113">
    <property type="component" value="Unassembled WGS sequence"/>
</dbReference>
<evidence type="ECO:0000313" key="8">
    <source>
        <dbReference type="Proteomes" id="UP000549113"/>
    </source>
</evidence>
<accession>A0AA40VMK9</accession>
<dbReference type="PROSITE" id="PS51257">
    <property type="entry name" value="PROKAR_LIPOPROTEIN"/>
    <property type="match status" value="1"/>
</dbReference>
<keyword evidence="3" id="KW-1003">Cell membrane</keyword>
<evidence type="ECO:0000256" key="5">
    <source>
        <dbReference type="SAM" id="SignalP"/>
    </source>
</evidence>
<dbReference type="CDD" id="cd13639">
    <property type="entry name" value="PBP2_OpuAC_like"/>
    <property type="match status" value="1"/>
</dbReference>
<evidence type="ECO:0000256" key="4">
    <source>
        <dbReference type="ARBA" id="ARBA00023136"/>
    </source>
</evidence>
<dbReference type="GO" id="GO:0015226">
    <property type="term" value="F:carnitine transmembrane transporter activity"/>
    <property type="evidence" value="ECO:0007669"/>
    <property type="project" value="TreeGrafter"/>
</dbReference>
<dbReference type="Gene3D" id="3.40.190.100">
    <property type="entry name" value="Glycine betaine-binding periplasmic protein, domain 2"/>
    <property type="match status" value="1"/>
</dbReference>
<protein>
    <submittedName>
        <fullName evidence="7">Glycine betaine/proline transport system substrate-binding protein</fullName>
    </submittedName>
</protein>
<feature type="domain" description="ABC-type glycine betaine transport system substrate-binding" evidence="6">
    <location>
        <begin position="42"/>
        <end position="292"/>
    </location>
</feature>
<dbReference type="AlphaFoldDB" id="A0AA40VMK9"/>
<dbReference type="PANTHER" id="PTHR47737">
    <property type="entry name" value="GLYCINE BETAINE/PROLINE BETAINE TRANSPORT SYSTEM PERMEASE PROTEIN PROW"/>
    <property type="match status" value="1"/>
</dbReference>
<dbReference type="GO" id="GO:0005275">
    <property type="term" value="F:amine transmembrane transporter activity"/>
    <property type="evidence" value="ECO:0007669"/>
    <property type="project" value="TreeGrafter"/>
</dbReference>
<evidence type="ECO:0000313" key="7">
    <source>
        <dbReference type="EMBL" id="MBB4140551.1"/>
    </source>
</evidence>
<name>A0AA40VMK9_9MICO</name>
<feature type="signal peptide" evidence="5">
    <location>
        <begin position="1"/>
        <end position="24"/>
    </location>
</feature>
<dbReference type="InterPro" id="IPR007210">
    <property type="entry name" value="ABC_Gly_betaine_transp_sub-bd"/>
</dbReference>
<sequence length="303" mass="32380">MNKRHLTALPALGLAGALVLTGCAGGTDDADGGDNAAEEMGTITMGFLPAWTDGLSTAYLLEDQLGKLGYDIEMEEVVDAGPLYTALASGDVDMYPSAWSEVTHAEYMEEYGDDIEDLGAYYDGAVLTIAVPEYVTDINSLEDLAANADMFGGQIIGIEPGAGLTAATQDSMIPAYGLDDYELVTSSTAGMLTALDTAVAAEEPIVVTLWRPFWAYAEWPMKDLEDPQGAMGDAESLHFLGTTGFAEEFPEAAEYIGKIKLDDDQYGALEGLVTSDEWEGDPEGAVDAWLEEYGDQVDWLITE</sequence>
<dbReference type="SUPFAM" id="SSF53850">
    <property type="entry name" value="Periplasmic binding protein-like II"/>
    <property type="match status" value="1"/>
</dbReference>
<dbReference type="GO" id="GO:0043190">
    <property type="term" value="C:ATP-binding cassette (ABC) transporter complex"/>
    <property type="evidence" value="ECO:0007669"/>
    <property type="project" value="InterPro"/>
</dbReference>
<evidence type="ECO:0000259" key="6">
    <source>
        <dbReference type="Pfam" id="PF04069"/>
    </source>
</evidence>
<feature type="chain" id="PRO_5041229385" evidence="5">
    <location>
        <begin position="25"/>
        <end position="303"/>
    </location>
</feature>